<evidence type="ECO:0000313" key="2">
    <source>
        <dbReference type="EMBL" id="KRZ78412.1"/>
    </source>
</evidence>
<evidence type="ECO:0000313" key="3">
    <source>
        <dbReference type="Proteomes" id="UP000054843"/>
    </source>
</evidence>
<keyword evidence="1" id="KW-1133">Transmembrane helix</keyword>
<reference evidence="2 3" key="1">
    <citation type="submission" date="2015-01" db="EMBL/GenBank/DDBJ databases">
        <title>Evolution of Trichinella species and genotypes.</title>
        <authorList>
            <person name="Korhonen P.K."/>
            <person name="Edoardo P."/>
            <person name="Giuseppe L.R."/>
            <person name="Gasser R.B."/>
        </authorList>
    </citation>
    <scope>NUCLEOTIDE SEQUENCE [LARGE SCALE GENOMIC DNA]</scope>
    <source>
        <strain evidence="2">ISS1980</strain>
    </source>
</reference>
<feature type="non-terminal residue" evidence="2">
    <location>
        <position position="1"/>
    </location>
</feature>
<dbReference type="EMBL" id="JYDO01000012">
    <property type="protein sequence ID" value="KRZ78412.1"/>
    <property type="molecule type" value="Genomic_DNA"/>
</dbReference>
<keyword evidence="1" id="KW-0472">Membrane</keyword>
<name>A0A0V1N3I4_9BILA</name>
<feature type="transmembrane region" description="Helical" evidence="1">
    <location>
        <begin position="6"/>
        <end position="27"/>
    </location>
</feature>
<feature type="non-terminal residue" evidence="2">
    <location>
        <position position="31"/>
    </location>
</feature>
<keyword evidence="3" id="KW-1185">Reference proteome</keyword>
<comment type="caution">
    <text evidence="2">The sequence shown here is derived from an EMBL/GenBank/DDBJ whole genome shotgun (WGS) entry which is preliminary data.</text>
</comment>
<gene>
    <name evidence="2" type="ORF">T10_8147</name>
</gene>
<organism evidence="2 3">
    <name type="scientific">Trichinella papuae</name>
    <dbReference type="NCBI Taxonomy" id="268474"/>
    <lineage>
        <taxon>Eukaryota</taxon>
        <taxon>Metazoa</taxon>
        <taxon>Ecdysozoa</taxon>
        <taxon>Nematoda</taxon>
        <taxon>Enoplea</taxon>
        <taxon>Dorylaimia</taxon>
        <taxon>Trichinellida</taxon>
        <taxon>Trichinellidae</taxon>
        <taxon>Trichinella</taxon>
    </lineage>
</organism>
<sequence length="31" mass="3758">LFCSSFSQWLIFLCCVLYRIVMAVWPFKPRC</sequence>
<evidence type="ECO:0000256" key="1">
    <source>
        <dbReference type="SAM" id="Phobius"/>
    </source>
</evidence>
<dbReference type="AlphaFoldDB" id="A0A0V1N3I4"/>
<keyword evidence="1" id="KW-0812">Transmembrane</keyword>
<dbReference type="Proteomes" id="UP000054843">
    <property type="component" value="Unassembled WGS sequence"/>
</dbReference>
<protein>
    <submittedName>
        <fullName evidence="2">Uncharacterized protein</fullName>
    </submittedName>
</protein>
<proteinExistence type="predicted"/>
<accession>A0A0V1N3I4</accession>